<protein>
    <submittedName>
        <fullName evidence="2">Uncharacterized protein</fullName>
    </submittedName>
</protein>
<accession>B2VSZ8</accession>
<name>B2VSZ8_PYRTR</name>
<dbReference type="AlphaFoldDB" id="B2VSZ8"/>
<feature type="transmembrane region" description="Helical" evidence="1">
    <location>
        <begin position="129"/>
        <end position="151"/>
    </location>
</feature>
<keyword evidence="1" id="KW-0812">Transmembrane</keyword>
<proteinExistence type="predicted"/>
<dbReference type="EMBL" id="DS231615">
    <property type="protein sequence ID" value="EDU41272.1"/>
    <property type="molecule type" value="Genomic_DNA"/>
</dbReference>
<gene>
    <name evidence="2" type="ORF">PTRG_01834</name>
</gene>
<dbReference type="Proteomes" id="UP000001471">
    <property type="component" value="Unassembled WGS sequence"/>
</dbReference>
<dbReference type="STRING" id="426418.B2VSZ8"/>
<keyword evidence="1" id="KW-0472">Membrane</keyword>
<dbReference type="HOGENOM" id="CLU_1595379_0_0_1"/>
<organism evidence="2 3">
    <name type="scientific">Pyrenophora tritici-repentis (strain Pt-1C-BFP)</name>
    <name type="common">Wheat tan spot fungus</name>
    <name type="synonym">Drechslera tritici-repentis</name>
    <dbReference type="NCBI Taxonomy" id="426418"/>
    <lineage>
        <taxon>Eukaryota</taxon>
        <taxon>Fungi</taxon>
        <taxon>Dikarya</taxon>
        <taxon>Ascomycota</taxon>
        <taxon>Pezizomycotina</taxon>
        <taxon>Dothideomycetes</taxon>
        <taxon>Pleosporomycetidae</taxon>
        <taxon>Pleosporales</taxon>
        <taxon>Pleosporineae</taxon>
        <taxon>Pleosporaceae</taxon>
        <taxon>Pyrenophora</taxon>
    </lineage>
</organism>
<evidence type="ECO:0000256" key="1">
    <source>
        <dbReference type="SAM" id="Phobius"/>
    </source>
</evidence>
<keyword evidence="1" id="KW-1133">Transmembrane helix</keyword>
<evidence type="ECO:0000313" key="3">
    <source>
        <dbReference type="Proteomes" id="UP000001471"/>
    </source>
</evidence>
<sequence>MASPQRLSSLALEIVVLYITIAPWRDIDTDPRRHSIHLSSLQDARSDACFYEQLQNCVLDLTSATKDLLELFDIDFAVQSDFSYLATETRAICSDLIRTSNKLCARLESHLRLTELLCGFKEPLNVWKLGLLASGFLPLPWPLVYSVLGLGGNPYKIKQRRNEKNEC</sequence>
<reference evidence="3" key="1">
    <citation type="journal article" date="2013" name="G3 (Bethesda)">
        <title>Comparative genomics of a plant-pathogenic fungus, Pyrenophora tritici-repentis, reveals transduplication and the impact of repeat elements on pathogenicity and population divergence.</title>
        <authorList>
            <person name="Manning V.A."/>
            <person name="Pandelova I."/>
            <person name="Dhillon B."/>
            <person name="Wilhelm L.J."/>
            <person name="Goodwin S.B."/>
            <person name="Berlin A.M."/>
            <person name="Figueroa M."/>
            <person name="Freitag M."/>
            <person name="Hane J.K."/>
            <person name="Henrissat B."/>
            <person name="Holman W.H."/>
            <person name="Kodira C.D."/>
            <person name="Martin J."/>
            <person name="Oliver R.P."/>
            <person name="Robbertse B."/>
            <person name="Schackwitz W."/>
            <person name="Schwartz D.C."/>
            <person name="Spatafora J.W."/>
            <person name="Turgeon B.G."/>
            <person name="Yandava C."/>
            <person name="Young S."/>
            <person name="Zhou S."/>
            <person name="Zeng Q."/>
            <person name="Grigoriev I.V."/>
            <person name="Ma L.-J."/>
            <person name="Ciuffetti L.M."/>
        </authorList>
    </citation>
    <scope>NUCLEOTIDE SEQUENCE [LARGE SCALE GENOMIC DNA]</scope>
    <source>
        <strain evidence="3">Pt-1C-BFP</strain>
    </source>
</reference>
<feature type="transmembrane region" description="Helical" evidence="1">
    <location>
        <begin position="7"/>
        <end position="24"/>
    </location>
</feature>
<dbReference type="eggNOG" id="ENOG502T5KE">
    <property type="taxonomic scope" value="Eukaryota"/>
</dbReference>
<evidence type="ECO:0000313" key="2">
    <source>
        <dbReference type="EMBL" id="EDU41272.1"/>
    </source>
</evidence>
<dbReference type="InParanoid" id="B2VSZ8"/>